<dbReference type="EC" id="2.7.1.-" evidence="3"/>
<dbReference type="InterPro" id="IPR002575">
    <property type="entry name" value="Aminoglycoside_PTrfase"/>
</dbReference>
<dbReference type="InterPro" id="IPR011009">
    <property type="entry name" value="Kinase-like_dom_sf"/>
</dbReference>
<dbReference type="Gene3D" id="3.90.1200.10">
    <property type="match status" value="1"/>
</dbReference>
<evidence type="ECO:0000313" key="3">
    <source>
        <dbReference type="EMBL" id="SPT52774.1"/>
    </source>
</evidence>
<dbReference type="GO" id="GO:0016740">
    <property type="term" value="F:transferase activity"/>
    <property type="evidence" value="ECO:0007669"/>
    <property type="project" value="UniProtKB-KW"/>
</dbReference>
<accession>A0ABY1VKZ7</accession>
<evidence type="ECO:0000259" key="2">
    <source>
        <dbReference type="Pfam" id="PF01636"/>
    </source>
</evidence>
<name>A0ABY1VKZ7_9ACTO</name>
<comment type="caution">
    <text evidence="3">The sequence shown here is derived from an EMBL/GenBank/DDBJ whole genome shotgun (WGS) entry which is preliminary data.</text>
</comment>
<reference evidence="3 4" key="1">
    <citation type="submission" date="2018-06" db="EMBL/GenBank/DDBJ databases">
        <authorList>
            <consortium name="Pathogen Informatics"/>
            <person name="Doyle S."/>
        </authorList>
    </citation>
    <scope>NUCLEOTIDE SEQUENCE [LARGE SCALE GENOMIC DNA]</scope>
    <source>
        <strain evidence="3 4">NCTC11535</strain>
    </source>
</reference>
<keyword evidence="3" id="KW-0808">Transferase</keyword>
<dbReference type="EMBL" id="UAPQ01000001">
    <property type="protein sequence ID" value="SPT52774.1"/>
    <property type="molecule type" value="Genomic_DNA"/>
</dbReference>
<dbReference type="RefSeq" id="WP_229116738.1">
    <property type="nucleotide sequence ID" value="NZ_UAPQ01000001.1"/>
</dbReference>
<dbReference type="Proteomes" id="UP000250006">
    <property type="component" value="Unassembled WGS sequence"/>
</dbReference>
<keyword evidence="4" id="KW-1185">Reference proteome</keyword>
<proteinExistence type="predicted"/>
<protein>
    <submittedName>
        <fullName evidence="3">Maltokinase</fullName>
        <ecNumber evidence="3">2.7.1.-</ecNumber>
    </submittedName>
</protein>
<organism evidence="3 4">
    <name type="scientific">Actinomyces bovis</name>
    <dbReference type="NCBI Taxonomy" id="1658"/>
    <lineage>
        <taxon>Bacteria</taxon>
        <taxon>Bacillati</taxon>
        <taxon>Actinomycetota</taxon>
        <taxon>Actinomycetes</taxon>
        <taxon>Actinomycetales</taxon>
        <taxon>Actinomycetaceae</taxon>
        <taxon>Actinomyces</taxon>
    </lineage>
</organism>
<evidence type="ECO:0000256" key="1">
    <source>
        <dbReference type="SAM" id="MobiDB-lite"/>
    </source>
</evidence>
<feature type="domain" description="Aminoglycoside phosphotransferase" evidence="2">
    <location>
        <begin position="254"/>
        <end position="413"/>
    </location>
</feature>
<dbReference type="SUPFAM" id="SSF56112">
    <property type="entry name" value="Protein kinase-like (PK-like)"/>
    <property type="match status" value="1"/>
</dbReference>
<feature type="region of interest" description="Disordered" evidence="1">
    <location>
        <begin position="164"/>
        <end position="188"/>
    </location>
</feature>
<sequence length="509" mass="53503">MTLTDWPEDQALLAALDPWLRARRWFPIKGAAAPEPGQLKVATCVDLADGVRELVLAVPRGDDPAAPAVFLHVPLVLDAASALTELAVPGEADGNVGTLLPADAVGAADGAASGRPPAVALVEGAHHPAYWRAWAHAALEADTVLGPQGAQAIAQRAERLRVTTGEQSNTSVVMPAPRSGEPDGGPEDAATGDLIVKVIRVLEAGRNPDVEVPVALARSGWDRVRRPVAWSALPLPGGLEADAAVACAFVPVADDGFELFCALAAQDAGPGSVSRERATALARDLGVTTAEMHEHLAQALGTQAGPAPVVLAERLQERARWALKEVPELAERLPGIAARVDGVYAQLAALNRLPEATRVHGDYHLGQVLLAHPTQQTPERWYVLDFEGEPLRPLTQRLERDQPLRDVAGMLRSFDYAAAMGQASHADWLPVVRQAFMEGLTSTSAGVDAGGKAAVAAVPTGASPLLLTALELDKALYEAVYEARNRPTWLGIPVAGLERLLPAEPGPTA</sequence>
<evidence type="ECO:0000313" key="4">
    <source>
        <dbReference type="Proteomes" id="UP000250006"/>
    </source>
</evidence>
<gene>
    <name evidence="3" type="primary">mak1</name>
    <name evidence="3" type="ORF">NCTC11535_00428</name>
</gene>
<dbReference type="Pfam" id="PF01636">
    <property type="entry name" value="APH"/>
    <property type="match status" value="1"/>
</dbReference>